<dbReference type="InterPro" id="IPR009241">
    <property type="entry name" value="HigB-like"/>
</dbReference>
<organism evidence="1 2">
    <name type="scientific">Leptospira inadai serovar Lyme</name>
    <dbReference type="NCBI Taxonomy" id="293084"/>
    <lineage>
        <taxon>Bacteria</taxon>
        <taxon>Pseudomonadati</taxon>
        <taxon>Spirochaetota</taxon>
        <taxon>Spirochaetia</taxon>
        <taxon>Leptospirales</taxon>
        <taxon>Leptospiraceae</taxon>
        <taxon>Leptospira</taxon>
    </lineage>
</organism>
<reference evidence="1" key="1">
    <citation type="submission" date="2018-01" db="EMBL/GenBank/DDBJ databases">
        <title>Genomic characterization of Leptospira inadai serogroup Lyme isolated from captured rat in Brazil and comparative analysis with human reference strain.</title>
        <authorList>
            <person name="Moreno L.Z."/>
            <person name="Loureiro A.P."/>
            <person name="Miraglia F."/>
            <person name="Kremer F.S."/>
            <person name="Eslabao M.R."/>
            <person name="Dellagostin O.A."/>
            <person name="Lilenbaum W."/>
            <person name="Moreno A.M."/>
        </authorList>
    </citation>
    <scope>NUCLEOTIDE SEQUENCE [LARGE SCALE GENOMIC DNA]</scope>
    <source>
        <strain evidence="1">M34/99</strain>
    </source>
</reference>
<accession>A0ABX4YFJ9</accession>
<dbReference type="Proteomes" id="UP000094669">
    <property type="component" value="Unassembled WGS sequence"/>
</dbReference>
<dbReference type="Pfam" id="PF05973">
    <property type="entry name" value="Gp49"/>
    <property type="match status" value="1"/>
</dbReference>
<gene>
    <name evidence="1" type="ORF">BES34_015895</name>
</gene>
<name>A0ABX4YFJ9_9LEPT</name>
<evidence type="ECO:0000313" key="2">
    <source>
        <dbReference type="Proteomes" id="UP000094669"/>
    </source>
</evidence>
<evidence type="ECO:0000313" key="1">
    <source>
        <dbReference type="EMBL" id="PNV74032.1"/>
    </source>
</evidence>
<comment type="caution">
    <text evidence="1">The sequence shown here is derived from an EMBL/GenBank/DDBJ whole genome shotgun (WGS) entry which is preliminary data.</text>
</comment>
<protein>
    <submittedName>
        <fullName evidence="1">Type II toxin-antitoxin system RelE/ParE family toxin</fullName>
    </submittedName>
</protein>
<sequence length="126" mass="15041">MSQKWTVIYYEDKEGKCPTIEFIDGRSINNQAKIMGLINLLEERGPNLPRPYADFLTEGIHELRLKLSGDQVRFLYFFIFRHYIILTHAFIKNVQRVPVSEIKRAIKCREDFLSRYTEEKLKEEIE</sequence>
<keyword evidence="2" id="KW-1185">Reference proteome</keyword>
<proteinExistence type="predicted"/>
<dbReference type="EMBL" id="MCRM02000019">
    <property type="protein sequence ID" value="PNV74032.1"/>
    <property type="molecule type" value="Genomic_DNA"/>
</dbReference>